<feature type="compositionally biased region" description="Basic and acidic residues" evidence="1">
    <location>
        <begin position="34"/>
        <end position="44"/>
    </location>
</feature>
<dbReference type="Proteomes" id="UP000198855">
    <property type="component" value="Unassembled WGS sequence"/>
</dbReference>
<evidence type="ECO:0000313" key="2">
    <source>
        <dbReference type="EMBL" id="SFE99949.1"/>
    </source>
</evidence>
<dbReference type="STRING" id="1045775.SAMN05216378_4676"/>
<dbReference type="InterPro" id="IPR025435">
    <property type="entry name" value="YfhD-like"/>
</dbReference>
<dbReference type="EMBL" id="FOMT01000005">
    <property type="protein sequence ID" value="SFE99949.1"/>
    <property type="molecule type" value="Genomic_DNA"/>
</dbReference>
<accession>A0A1I2F4N0</accession>
<evidence type="ECO:0000256" key="1">
    <source>
        <dbReference type="SAM" id="MobiDB-lite"/>
    </source>
</evidence>
<name>A0A1I2F4N0_9BACL</name>
<reference evidence="3" key="1">
    <citation type="submission" date="2016-10" db="EMBL/GenBank/DDBJ databases">
        <authorList>
            <person name="Varghese N."/>
            <person name="Submissions S."/>
        </authorList>
    </citation>
    <scope>NUCLEOTIDE SEQUENCE [LARGE SCALE GENOMIC DNA]</scope>
    <source>
        <strain evidence="3">CGMCC 1.10784</strain>
    </source>
</reference>
<proteinExistence type="predicted"/>
<dbReference type="AlphaFoldDB" id="A0A1I2F4N0"/>
<feature type="compositionally biased region" description="Basic and acidic residues" evidence="1">
    <location>
        <begin position="1"/>
        <end position="10"/>
    </location>
</feature>
<organism evidence="2 3">
    <name type="scientific">Paenibacillus catalpae</name>
    <dbReference type="NCBI Taxonomy" id="1045775"/>
    <lineage>
        <taxon>Bacteria</taxon>
        <taxon>Bacillati</taxon>
        <taxon>Bacillota</taxon>
        <taxon>Bacilli</taxon>
        <taxon>Bacillales</taxon>
        <taxon>Paenibacillaceae</taxon>
        <taxon>Paenibacillus</taxon>
    </lineage>
</organism>
<dbReference type="Pfam" id="PF14151">
    <property type="entry name" value="YfhD"/>
    <property type="match status" value="1"/>
</dbReference>
<protein>
    <submittedName>
        <fullName evidence="2">YfhD-like protein</fullName>
    </submittedName>
</protein>
<dbReference type="OrthoDB" id="2658905at2"/>
<sequence length="59" mass="6589">MTNEKKEYMEKVNFGDLPVGKNEDVEFSEELADEADKQAERRAAAADSRAQNGQNEQGV</sequence>
<keyword evidence="3" id="KW-1185">Reference proteome</keyword>
<evidence type="ECO:0000313" key="3">
    <source>
        <dbReference type="Proteomes" id="UP000198855"/>
    </source>
</evidence>
<dbReference type="RefSeq" id="WP_091188833.1">
    <property type="nucleotide sequence ID" value="NZ_FOMT01000005.1"/>
</dbReference>
<feature type="region of interest" description="Disordered" evidence="1">
    <location>
        <begin position="1"/>
        <end position="59"/>
    </location>
</feature>
<gene>
    <name evidence="2" type="ORF">SAMN05216378_4676</name>
</gene>